<accession>S0B2E8</accession>
<dbReference type="VEuPathDB" id="AmoebaDB:EIN_053500"/>
<organism evidence="2">
    <name type="scientific">Entamoeba invadens</name>
    <dbReference type="NCBI Taxonomy" id="33085"/>
    <lineage>
        <taxon>Eukaryota</taxon>
        <taxon>Amoebozoa</taxon>
        <taxon>Evosea</taxon>
        <taxon>Archamoebae</taxon>
        <taxon>Mastigamoebida</taxon>
        <taxon>Entamoebidae</taxon>
        <taxon>Entamoeba</taxon>
    </lineage>
</organism>
<dbReference type="Pfam" id="PF07534">
    <property type="entry name" value="TLD"/>
    <property type="match status" value="1"/>
</dbReference>
<dbReference type="AlphaFoldDB" id="S0B2E8"/>
<sequence length="248" mass="28564">MDVIEELQLTIKNVTDLVTRKALTQISCLIEKVIIGNSRKIDPLLRIDSNNDLFSLRDYSVSQPRVVLQNIPKDTFIESGFSFIDKRLKTLEEWSSMKKGYSVIYDTNTFGGQSNKEFFSKIYGKKNLYFFVGTQKGPVYGGYCSKNVTEHGERVKDPNSFIFKITQKSMKKFNLKNEEFKLDCGLYVWINGNNLFQFGDYYGNITVAKTGLNSKIESLGETFECGECEFDKTENHFKVMRIVVIQME</sequence>
<protein>
    <recommendedName>
        <fullName evidence="1">TLDc domain-containing protein</fullName>
    </recommendedName>
</protein>
<evidence type="ECO:0000313" key="2">
    <source>
        <dbReference type="EMBL" id="BAN41369.1"/>
    </source>
</evidence>
<name>S0B2E8_ENTIV</name>
<proteinExistence type="evidence at transcript level"/>
<evidence type="ECO:0000259" key="1">
    <source>
        <dbReference type="Pfam" id="PF07534"/>
    </source>
</evidence>
<dbReference type="InterPro" id="IPR006571">
    <property type="entry name" value="TLDc_dom"/>
</dbReference>
<reference evidence="2" key="1">
    <citation type="submission" date="2012-06" db="EMBL/GenBank/DDBJ databases">
        <title>Short 5' UTR of Entamoeba genes.</title>
        <authorList>
            <person name="Hiranuka K."/>
            <person name="Kumagai M."/>
            <person name="Wakaguri H."/>
            <person name="Suzuki Y."/>
            <person name="Sugano S."/>
            <person name="Watanabe J."/>
            <person name="Makioka A."/>
        </authorList>
    </citation>
    <scope>NUCLEOTIDE SEQUENCE</scope>
    <source>
        <strain evidence="2">IP1</strain>
    </source>
</reference>
<dbReference type="EMBL" id="AK422925">
    <property type="protein sequence ID" value="BAN41369.1"/>
    <property type="molecule type" value="mRNA"/>
</dbReference>
<feature type="domain" description="TLDc" evidence="1">
    <location>
        <begin position="103"/>
        <end position="240"/>
    </location>
</feature>